<name>A0A8X8XEU1_SALSN</name>
<protein>
    <recommendedName>
        <fullName evidence="1">Lunapark zinc ribbon domain-containing protein</fullName>
    </recommendedName>
</protein>
<dbReference type="Proteomes" id="UP000298416">
    <property type="component" value="Unassembled WGS sequence"/>
</dbReference>
<dbReference type="PANTHER" id="PTHR22166:SF12">
    <property type="entry name" value="ENDOPLASMIC RETICULUM JUNCTION FORMATION PROTEIN LUNAPARK"/>
    <property type="match status" value="1"/>
</dbReference>
<reference evidence="2" key="2">
    <citation type="submission" date="2020-08" db="EMBL/GenBank/DDBJ databases">
        <title>Plant Genome Project.</title>
        <authorList>
            <person name="Zhang R.-G."/>
        </authorList>
    </citation>
    <scope>NUCLEOTIDE SEQUENCE</scope>
    <source>
        <strain evidence="2">Huo1</strain>
        <tissue evidence="2">Leaf</tissue>
    </source>
</reference>
<feature type="domain" description="Lunapark zinc ribbon" evidence="1">
    <location>
        <begin position="17"/>
        <end position="67"/>
    </location>
</feature>
<evidence type="ECO:0000313" key="3">
    <source>
        <dbReference type="Proteomes" id="UP000298416"/>
    </source>
</evidence>
<dbReference type="GO" id="GO:0071782">
    <property type="term" value="C:endoplasmic reticulum tubular network"/>
    <property type="evidence" value="ECO:0007669"/>
    <property type="project" value="TreeGrafter"/>
</dbReference>
<organism evidence="2">
    <name type="scientific">Salvia splendens</name>
    <name type="common">Scarlet sage</name>
    <dbReference type="NCBI Taxonomy" id="180675"/>
    <lineage>
        <taxon>Eukaryota</taxon>
        <taxon>Viridiplantae</taxon>
        <taxon>Streptophyta</taxon>
        <taxon>Embryophyta</taxon>
        <taxon>Tracheophyta</taxon>
        <taxon>Spermatophyta</taxon>
        <taxon>Magnoliopsida</taxon>
        <taxon>eudicotyledons</taxon>
        <taxon>Gunneridae</taxon>
        <taxon>Pentapetalae</taxon>
        <taxon>asterids</taxon>
        <taxon>lamiids</taxon>
        <taxon>Lamiales</taxon>
        <taxon>Lamiaceae</taxon>
        <taxon>Nepetoideae</taxon>
        <taxon>Mentheae</taxon>
        <taxon>Salviinae</taxon>
        <taxon>Salvia</taxon>
        <taxon>Salvia subgen. Calosphace</taxon>
        <taxon>core Calosphace</taxon>
    </lineage>
</organism>
<keyword evidence="3" id="KW-1185">Reference proteome</keyword>
<dbReference type="AlphaFoldDB" id="A0A8X8XEU1"/>
<dbReference type="Pfam" id="PF10058">
    <property type="entry name" value="Zn_ribbon_10"/>
    <property type="match status" value="1"/>
</dbReference>
<evidence type="ECO:0000259" key="1">
    <source>
        <dbReference type="Pfam" id="PF10058"/>
    </source>
</evidence>
<proteinExistence type="predicted"/>
<dbReference type="PANTHER" id="PTHR22166">
    <property type="entry name" value="ENDOPLASMIC RETICULUM JUNCTION FORMATION PROTEIN LUNAPARK"/>
    <property type="match status" value="1"/>
</dbReference>
<dbReference type="EMBL" id="PNBA02000010">
    <property type="protein sequence ID" value="KAG6411577.1"/>
    <property type="molecule type" value="Genomic_DNA"/>
</dbReference>
<accession>A0A8X8XEU1</accession>
<dbReference type="GO" id="GO:0071786">
    <property type="term" value="P:endoplasmic reticulum tubular network organization"/>
    <property type="evidence" value="ECO:0007669"/>
    <property type="project" value="InterPro"/>
</dbReference>
<reference evidence="2" key="1">
    <citation type="submission" date="2018-01" db="EMBL/GenBank/DDBJ databases">
        <authorList>
            <person name="Mao J.F."/>
        </authorList>
    </citation>
    <scope>NUCLEOTIDE SEQUENCE</scope>
    <source>
        <strain evidence="2">Huo1</strain>
        <tissue evidence="2">Leaf</tissue>
    </source>
</reference>
<dbReference type="InterPro" id="IPR019273">
    <property type="entry name" value="Lunapark_Znf"/>
</dbReference>
<evidence type="ECO:0000313" key="2">
    <source>
        <dbReference type="EMBL" id="KAG6411577.1"/>
    </source>
</evidence>
<dbReference type="InterPro" id="IPR040115">
    <property type="entry name" value="Lnp"/>
</dbReference>
<gene>
    <name evidence="2" type="ORF">SASPL_129660</name>
</gene>
<comment type="caution">
    <text evidence="2">The sequence shown here is derived from an EMBL/GenBank/DDBJ whole genome shotgun (WGS) entry which is preliminary data.</text>
</comment>
<sequence length="99" mass="11048">MVVEHHAQRGPTNDGGWIARFAALLVGEDLAQSYALICGNCHMHNGLARREEYPYVTCYCPHCHALNQPKRSGLTTKSTSPTVGRGGRYCTKCRWLFPL</sequence>